<organism evidence="2 3">
    <name type="scientific">Salisediminibacterium halotolerans</name>
    <dbReference type="NCBI Taxonomy" id="517425"/>
    <lineage>
        <taxon>Bacteria</taxon>
        <taxon>Bacillati</taxon>
        <taxon>Bacillota</taxon>
        <taxon>Bacilli</taxon>
        <taxon>Bacillales</taxon>
        <taxon>Bacillaceae</taxon>
        <taxon>Salisediminibacterium</taxon>
    </lineage>
</organism>
<sequence length="251" mass="28106">MRENVSRRRLLIEDATRIQLRWSFWFVLIIVPIIALLTSEVLFPADLPDEMSFRSFLVEPGKVYMLIIGIIFPLVYFRFFIAQGVTRRIFYQANLTAALLVSAGLIVTLFMLTWLIQFSFGWTDAEFTDGAAPFAALPDLIPLQIGAAVVLFLQFYLIGWLIQTSFIQGGGWGGAASIVASLLILGISDSLWQEATIEPAVILLPTFDITLFPALEFSPSALTVVILQLFLTGLIGFVIWLLLRQIKLKTD</sequence>
<feature type="transmembrane region" description="Helical" evidence="1">
    <location>
        <begin position="93"/>
        <end position="120"/>
    </location>
</feature>
<comment type="caution">
    <text evidence="2">The sequence shown here is derived from an EMBL/GenBank/DDBJ whole genome shotgun (WGS) entry which is preliminary data.</text>
</comment>
<accession>A0A1H9SWA4</accession>
<keyword evidence="1" id="KW-0472">Membrane</keyword>
<reference evidence="3" key="1">
    <citation type="submission" date="2016-10" db="EMBL/GenBank/DDBJ databases">
        <authorList>
            <person name="de Groot N.N."/>
        </authorList>
    </citation>
    <scope>NUCLEOTIDE SEQUENCE [LARGE SCALE GENOMIC DNA]</scope>
    <source>
        <strain evidence="3">10nlg</strain>
    </source>
</reference>
<feature type="transmembrane region" description="Helical" evidence="1">
    <location>
        <begin position="140"/>
        <end position="162"/>
    </location>
</feature>
<keyword evidence="3" id="KW-1185">Reference proteome</keyword>
<evidence type="ECO:0000313" key="3">
    <source>
        <dbReference type="Proteomes" id="UP000199318"/>
    </source>
</evidence>
<feature type="transmembrane region" description="Helical" evidence="1">
    <location>
        <begin position="20"/>
        <end position="43"/>
    </location>
</feature>
<protein>
    <recommendedName>
        <fullName evidence="4">ABC-2 type transport system permease protein</fullName>
    </recommendedName>
</protein>
<evidence type="ECO:0008006" key="4">
    <source>
        <dbReference type="Google" id="ProtNLM"/>
    </source>
</evidence>
<dbReference type="AlphaFoldDB" id="A0A1H9SWA4"/>
<dbReference type="Proteomes" id="UP000199318">
    <property type="component" value="Unassembled WGS sequence"/>
</dbReference>
<evidence type="ECO:0000256" key="1">
    <source>
        <dbReference type="SAM" id="Phobius"/>
    </source>
</evidence>
<dbReference type="EMBL" id="FOGV01000008">
    <property type="protein sequence ID" value="SER89127.1"/>
    <property type="molecule type" value="Genomic_DNA"/>
</dbReference>
<name>A0A1H9SWA4_9BACI</name>
<dbReference type="OrthoDB" id="2388713at2"/>
<keyword evidence="1" id="KW-1133">Transmembrane helix</keyword>
<dbReference type="RefSeq" id="WP_093072554.1">
    <property type="nucleotide sequence ID" value="NZ_FOGV01000008.1"/>
</dbReference>
<dbReference type="STRING" id="1464123.SAMN05444126_10840"/>
<proteinExistence type="predicted"/>
<keyword evidence="1" id="KW-0812">Transmembrane</keyword>
<feature type="transmembrane region" description="Helical" evidence="1">
    <location>
        <begin position="63"/>
        <end position="81"/>
    </location>
</feature>
<evidence type="ECO:0000313" key="2">
    <source>
        <dbReference type="EMBL" id="SER89127.1"/>
    </source>
</evidence>
<feature type="transmembrane region" description="Helical" evidence="1">
    <location>
        <begin position="221"/>
        <end position="243"/>
    </location>
</feature>
<feature type="transmembrane region" description="Helical" evidence="1">
    <location>
        <begin position="169"/>
        <end position="187"/>
    </location>
</feature>
<gene>
    <name evidence="2" type="ORF">SAMN05444126_10840</name>
</gene>